<evidence type="ECO:0000256" key="1">
    <source>
        <dbReference type="SAM" id="MobiDB-lite"/>
    </source>
</evidence>
<protein>
    <submittedName>
        <fullName evidence="2">Uncharacterized protein</fullName>
    </submittedName>
</protein>
<dbReference type="OMA" id="CTIGPWG"/>
<feature type="region of interest" description="Disordered" evidence="1">
    <location>
        <begin position="1"/>
        <end position="38"/>
    </location>
</feature>
<sequence length="126" mass="13623">MFPAFSYLPRGKKHQESQQPISLPLGPFPRPPLAGTRSRRFSSSEYMCTIGPWGCGPSLRGRAGRSRARFSSLEIWGKRRGVSSEAGLSRDVACGGCGHTADTAGGLHAHLDDCGFAVSLWFLTKL</sequence>
<proteinExistence type="predicted"/>
<dbReference type="AlphaFoldDB" id="E9CV49"/>
<organism evidence="3">
    <name type="scientific">Coccidioides posadasii (strain RMSCC 757 / Silveira)</name>
    <name type="common">Valley fever fungus</name>
    <dbReference type="NCBI Taxonomy" id="443226"/>
    <lineage>
        <taxon>Eukaryota</taxon>
        <taxon>Fungi</taxon>
        <taxon>Dikarya</taxon>
        <taxon>Ascomycota</taxon>
        <taxon>Pezizomycotina</taxon>
        <taxon>Eurotiomycetes</taxon>
        <taxon>Eurotiomycetidae</taxon>
        <taxon>Onygenales</taxon>
        <taxon>Onygenaceae</taxon>
        <taxon>Coccidioides</taxon>
    </lineage>
</organism>
<dbReference type="EMBL" id="GL636487">
    <property type="protein sequence ID" value="EFW22047.1"/>
    <property type="molecule type" value="Genomic_DNA"/>
</dbReference>
<accession>E9CV49</accession>
<gene>
    <name evidence="2" type="ORF">CPSG_02204</name>
</gene>
<reference evidence="3" key="1">
    <citation type="journal article" date="2010" name="Genome Res.">
        <title>Population genomic sequencing of Coccidioides fungi reveals recent hybridization and transposon control.</title>
        <authorList>
            <person name="Neafsey D.E."/>
            <person name="Barker B.M."/>
            <person name="Sharpton T.J."/>
            <person name="Stajich J.E."/>
            <person name="Park D.J."/>
            <person name="Whiston E."/>
            <person name="Hung C.-Y."/>
            <person name="McMahan C."/>
            <person name="White J."/>
            <person name="Sykes S."/>
            <person name="Heiman D."/>
            <person name="Young S."/>
            <person name="Zeng Q."/>
            <person name="Abouelleil A."/>
            <person name="Aftuck L."/>
            <person name="Bessette D."/>
            <person name="Brown A."/>
            <person name="FitzGerald M."/>
            <person name="Lui A."/>
            <person name="Macdonald J.P."/>
            <person name="Priest M."/>
            <person name="Orbach M.J."/>
            <person name="Galgiani J.N."/>
            <person name="Kirkland T.N."/>
            <person name="Cole G.T."/>
            <person name="Birren B.W."/>
            <person name="Henn M.R."/>
            <person name="Taylor J.W."/>
            <person name="Rounsley S.D."/>
        </authorList>
    </citation>
    <scope>NUCLEOTIDE SEQUENCE [LARGE SCALE GENOMIC DNA]</scope>
    <source>
        <strain evidence="3">RMSCC 757 / Silveira</strain>
    </source>
</reference>
<dbReference type="Proteomes" id="UP000002497">
    <property type="component" value="Unassembled WGS sequence"/>
</dbReference>
<dbReference type="VEuPathDB" id="FungiDB:CPSG_02204"/>
<evidence type="ECO:0000313" key="3">
    <source>
        <dbReference type="Proteomes" id="UP000002497"/>
    </source>
</evidence>
<dbReference type="HOGENOM" id="CLU_1981449_0_0_1"/>
<reference evidence="3" key="2">
    <citation type="submission" date="2010-03" db="EMBL/GenBank/DDBJ databases">
        <title>The genome sequence of Coccidioides posadasii strain Silveira.</title>
        <authorList>
            <consortium name="The Broad Institute Genome Sequencing Center for Infectious Disease"/>
            <person name="Neafsey D."/>
            <person name="Orbach M."/>
            <person name="Henn M.R."/>
            <person name="Cole G.T."/>
            <person name="Galgiani J."/>
            <person name="Gardner M.J."/>
            <person name="Kirkland T.N."/>
            <person name="Taylor J.W."/>
            <person name="Young S.K."/>
            <person name="Zeng Q."/>
            <person name="Koehrsen M."/>
            <person name="Alvarado L."/>
            <person name="Berlin A."/>
            <person name="Borenstein D."/>
            <person name="Chapman S.B."/>
            <person name="Chen Z."/>
            <person name="Engels R."/>
            <person name="Freedman E."/>
            <person name="Gellesch M."/>
            <person name="Goldberg J."/>
            <person name="Griggs A."/>
            <person name="Gujja S."/>
            <person name="Heilman E."/>
            <person name="Heiman D."/>
            <person name="Howarth C."/>
            <person name="Jen D."/>
            <person name="Larson L."/>
            <person name="Mehta T."/>
            <person name="Neiman D."/>
            <person name="Park D."/>
            <person name="Pearson M."/>
            <person name="Richards J."/>
            <person name="Roberts A."/>
            <person name="Saif S."/>
            <person name="Shea T."/>
            <person name="Shenoy N."/>
            <person name="Sisk P."/>
            <person name="Stolte C."/>
            <person name="Sykes S."/>
            <person name="Walk T."/>
            <person name="White J."/>
            <person name="Yandava C."/>
            <person name="Haas B."/>
            <person name="Nusbaum C."/>
            <person name="Birren B."/>
        </authorList>
    </citation>
    <scope>NUCLEOTIDE SEQUENCE [LARGE SCALE GENOMIC DNA]</scope>
    <source>
        <strain evidence="3">RMSCC 757 / Silveira</strain>
    </source>
</reference>
<keyword evidence="3" id="KW-1185">Reference proteome</keyword>
<name>E9CV49_COCPS</name>
<evidence type="ECO:0000313" key="2">
    <source>
        <dbReference type="EMBL" id="EFW22047.1"/>
    </source>
</evidence>